<comment type="caution">
    <text evidence="1">The sequence shown here is derived from an EMBL/GenBank/DDBJ whole genome shotgun (WGS) entry which is preliminary data.</text>
</comment>
<evidence type="ECO:0000313" key="2">
    <source>
        <dbReference type="Proteomes" id="UP000996601"/>
    </source>
</evidence>
<gene>
    <name evidence="1" type="ORF">GB927_021510</name>
</gene>
<dbReference type="InterPro" id="IPR015813">
    <property type="entry name" value="Pyrv/PenolPyrv_kinase-like_dom"/>
</dbReference>
<keyword evidence="2" id="KW-1185">Reference proteome</keyword>
<accession>A0ABT1RBQ5</accession>
<reference evidence="1" key="1">
    <citation type="submission" date="2021-07" db="EMBL/GenBank/DDBJ databases">
        <title>Shinella sp. nov., a novel member of the genus Shinella from water.</title>
        <authorList>
            <person name="Deng Y."/>
        </authorList>
    </citation>
    <scope>NUCLEOTIDE SEQUENCE</scope>
    <source>
        <strain evidence="1">CPCC 100929</strain>
    </source>
</reference>
<dbReference type="RefSeq" id="WP_256119260.1">
    <property type="nucleotide sequence ID" value="NZ_WHSB02000008.1"/>
</dbReference>
<dbReference type="EMBL" id="WHSB02000008">
    <property type="protein sequence ID" value="MCQ4632634.1"/>
    <property type="molecule type" value="Genomic_DNA"/>
</dbReference>
<dbReference type="SUPFAM" id="SSF51621">
    <property type="entry name" value="Phosphoenolpyruvate/pyruvate domain"/>
    <property type="match status" value="1"/>
</dbReference>
<proteinExistence type="predicted"/>
<protein>
    <submittedName>
        <fullName evidence="1">Uncharacterized protein</fullName>
    </submittedName>
</protein>
<dbReference type="Proteomes" id="UP000996601">
    <property type="component" value="Unassembled WGS sequence"/>
</dbReference>
<evidence type="ECO:0000313" key="1">
    <source>
        <dbReference type="EMBL" id="MCQ4632634.1"/>
    </source>
</evidence>
<dbReference type="Gene3D" id="3.20.20.70">
    <property type="entry name" value="Aldolase class I"/>
    <property type="match status" value="1"/>
</dbReference>
<dbReference type="InterPro" id="IPR013785">
    <property type="entry name" value="Aldolase_TIM"/>
</dbReference>
<organism evidence="1 2">
    <name type="scientific">Shinella lacus</name>
    <dbReference type="NCBI Taxonomy" id="2654216"/>
    <lineage>
        <taxon>Bacteria</taxon>
        <taxon>Pseudomonadati</taxon>
        <taxon>Pseudomonadota</taxon>
        <taxon>Alphaproteobacteria</taxon>
        <taxon>Hyphomicrobiales</taxon>
        <taxon>Rhizobiaceae</taxon>
        <taxon>Shinella</taxon>
    </lineage>
</organism>
<sequence>MKNRGQHGRWVKLGTWAIVGRAKHWERIDHDGTPSDGIIFAPALGVLQSGDPLVLATLPVVDWNAELVKALTELKRPVGPNCYAAVMMIDPFTLWEDLGDLLAERGFAGVVNFPPASLLEVKQVQTSTDEGNTIEIDRMKWFHDVGFGLVYAAPRMEEIRNVEQRLSGLLNAIFNVPVSSLRQPVSNKLELDLEPALNVDRQGLPPILSFNSAVCATPESVAS</sequence>
<name>A0ABT1RBQ5_9HYPH</name>